<dbReference type="OrthoDB" id="9055647at2"/>
<dbReference type="Proteomes" id="UP000254476">
    <property type="component" value="Unassembled WGS sequence"/>
</dbReference>
<keyword evidence="11" id="KW-1185">Reference proteome</keyword>
<dbReference type="CDD" id="cd06550">
    <property type="entry name" value="TM_ABC_iron-siderophores_like"/>
    <property type="match status" value="1"/>
</dbReference>
<dbReference type="GO" id="GO:0033214">
    <property type="term" value="P:siderophore-iron import into cell"/>
    <property type="evidence" value="ECO:0007669"/>
    <property type="project" value="TreeGrafter"/>
</dbReference>
<evidence type="ECO:0000256" key="5">
    <source>
        <dbReference type="ARBA" id="ARBA00022692"/>
    </source>
</evidence>
<protein>
    <submittedName>
        <fullName evidence="10">FecCD transport family protein</fullName>
    </submittedName>
</protein>
<gene>
    <name evidence="10" type="primary">feuC</name>
    <name evidence="9" type="ORF">Lgra_2396</name>
    <name evidence="10" type="ORF">NCTC12388_02366</name>
</gene>
<organism evidence="10 12">
    <name type="scientific">Legionella gratiana</name>
    <dbReference type="NCBI Taxonomy" id="45066"/>
    <lineage>
        <taxon>Bacteria</taxon>
        <taxon>Pseudomonadati</taxon>
        <taxon>Pseudomonadota</taxon>
        <taxon>Gammaproteobacteria</taxon>
        <taxon>Legionellales</taxon>
        <taxon>Legionellaceae</taxon>
        <taxon>Legionella</taxon>
    </lineage>
</organism>
<evidence type="ECO:0000256" key="4">
    <source>
        <dbReference type="ARBA" id="ARBA00022475"/>
    </source>
</evidence>
<dbReference type="STRING" id="45066.Lgra_2396"/>
<evidence type="ECO:0000313" key="11">
    <source>
        <dbReference type="Proteomes" id="UP000054691"/>
    </source>
</evidence>
<evidence type="ECO:0000256" key="2">
    <source>
        <dbReference type="ARBA" id="ARBA00007935"/>
    </source>
</evidence>
<dbReference type="GO" id="GO:0005886">
    <property type="term" value="C:plasma membrane"/>
    <property type="evidence" value="ECO:0007669"/>
    <property type="project" value="UniProtKB-SubCell"/>
</dbReference>
<evidence type="ECO:0000256" key="7">
    <source>
        <dbReference type="ARBA" id="ARBA00023136"/>
    </source>
</evidence>
<sequence length="323" mass="36002">MFFKIILLVAVVIALSIATLLFGKTTFALHDLWQMSQMDKSNYFILFDMRMPRLIISLYAGALFALAGSIFQAVHKNPVASPDILGINATAIFAILFFSNLFDNQHGLLGYALMGALIGFGLTTLLSTSNRQINNTRLIIIGIALSILFKALSQFLVIESKENIHTLLHFLNGTLYQASWQQLGFMTYSVLISITLCLFSAPYLDVIMLHADISRSIGLQLRFWQIFFIGLALYMSASAISTCGSLGFIGFIAPNMSRMLFGHSHRYNLYGSLLIGCSLVLGADLISRVLFYPLEIPIGIVLIFIGTPFFLYLLKTMHRNYYG</sequence>
<feature type="transmembrane region" description="Helical" evidence="8">
    <location>
        <begin position="269"/>
        <end position="287"/>
    </location>
</feature>
<dbReference type="Pfam" id="PF01032">
    <property type="entry name" value="FecCD"/>
    <property type="match status" value="1"/>
</dbReference>
<feature type="transmembrane region" description="Helical" evidence="8">
    <location>
        <begin position="138"/>
        <end position="158"/>
    </location>
</feature>
<dbReference type="RefSeq" id="WP_058499514.1">
    <property type="nucleotide sequence ID" value="NZ_CAAAHW010000021.1"/>
</dbReference>
<dbReference type="EMBL" id="UGOB01000001">
    <property type="protein sequence ID" value="STX45624.1"/>
    <property type="molecule type" value="Genomic_DNA"/>
</dbReference>
<feature type="transmembrane region" description="Helical" evidence="8">
    <location>
        <begin position="108"/>
        <end position="126"/>
    </location>
</feature>
<dbReference type="AlphaFoldDB" id="A0A378JCL3"/>
<evidence type="ECO:0000256" key="3">
    <source>
        <dbReference type="ARBA" id="ARBA00022448"/>
    </source>
</evidence>
<feature type="transmembrane region" description="Helical" evidence="8">
    <location>
        <begin position="83"/>
        <end position="102"/>
    </location>
</feature>
<dbReference type="Gene3D" id="1.10.3470.10">
    <property type="entry name" value="ABC transporter involved in vitamin B12 uptake, BtuC"/>
    <property type="match status" value="1"/>
</dbReference>
<keyword evidence="4" id="KW-1003">Cell membrane</keyword>
<comment type="similarity">
    <text evidence="2">Belongs to the binding-protein-dependent transport system permease family. FecCD subfamily.</text>
</comment>
<keyword evidence="7 8" id="KW-0472">Membrane</keyword>
<keyword evidence="5 8" id="KW-0812">Transmembrane</keyword>
<evidence type="ECO:0000313" key="9">
    <source>
        <dbReference type="EMBL" id="KTD09161.1"/>
    </source>
</evidence>
<dbReference type="SUPFAM" id="SSF81345">
    <property type="entry name" value="ABC transporter involved in vitamin B12 uptake, BtuC"/>
    <property type="match status" value="1"/>
</dbReference>
<reference evidence="10 12" key="2">
    <citation type="submission" date="2018-06" db="EMBL/GenBank/DDBJ databases">
        <authorList>
            <consortium name="Pathogen Informatics"/>
            <person name="Doyle S."/>
        </authorList>
    </citation>
    <scope>NUCLEOTIDE SEQUENCE [LARGE SCALE GENOMIC DNA]</scope>
    <source>
        <strain evidence="10 12">NCTC12388</strain>
    </source>
</reference>
<dbReference type="InterPro" id="IPR000522">
    <property type="entry name" value="ABC_transptr_permease_BtuC"/>
</dbReference>
<name>A0A378JCL3_9GAMM</name>
<keyword evidence="3" id="KW-0813">Transport</keyword>
<comment type="subcellular location">
    <subcellularLocation>
        <location evidence="1">Cell membrane</location>
        <topology evidence="1">Multi-pass membrane protein</topology>
    </subcellularLocation>
</comment>
<dbReference type="PANTHER" id="PTHR30472:SF37">
    <property type="entry name" value="FE(3+) DICITRATE TRANSPORT SYSTEM PERMEASE PROTEIN FECD-RELATED"/>
    <property type="match status" value="1"/>
</dbReference>
<keyword evidence="6 8" id="KW-1133">Transmembrane helix</keyword>
<dbReference type="Proteomes" id="UP000054691">
    <property type="component" value="Unassembled WGS sequence"/>
</dbReference>
<evidence type="ECO:0000256" key="1">
    <source>
        <dbReference type="ARBA" id="ARBA00004651"/>
    </source>
</evidence>
<feature type="transmembrane region" description="Helical" evidence="8">
    <location>
        <begin position="223"/>
        <end position="249"/>
    </location>
</feature>
<evidence type="ECO:0000256" key="8">
    <source>
        <dbReference type="SAM" id="Phobius"/>
    </source>
</evidence>
<evidence type="ECO:0000256" key="6">
    <source>
        <dbReference type="ARBA" id="ARBA00022989"/>
    </source>
</evidence>
<reference evidence="9 11" key="1">
    <citation type="submission" date="2015-11" db="EMBL/GenBank/DDBJ databases">
        <title>Genomic analysis of 38 Legionella species identifies large and diverse effector repertoires.</title>
        <authorList>
            <person name="Burstein D."/>
            <person name="Amaro F."/>
            <person name="Zusman T."/>
            <person name="Lifshitz Z."/>
            <person name="Cohen O."/>
            <person name="Gilbert J.A."/>
            <person name="Pupko T."/>
            <person name="Shuman H.A."/>
            <person name="Segal G."/>
        </authorList>
    </citation>
    <scope>NUCLEOTIDE SEQUENCE [LARGE SCALE GENOMIC DNA]</scope>
    <source>
        <strain evidence="9 11">Lyon 8420412</strain>
    </source>
</reference>
<dbReference type="EMBL" id="LNYE01000023">
    <property type="protein sequence ID" value="KTD09161.1"/>
    <property type="molecule type" value="Genomic_DNA"/>
</dbReference>
<evidence type="ECO:0000313" key="12">
    <source>
        <dbReference type="Proteomes" id="UP000254476"/>
    </source>
</evidence>
<feature type="transmembrane region" description="Helical" evidence="8">
    <location>
        <begin position="185"/>
        <end position="211"/>
    </location>
</feature>
<proteinExistence type="inferred from homology"/>
<dbReference type="InterPro" id="IPR037294">
    <property type="entry name" value="ABC_BtuC-like"/>
</dbReference>
<feature type="transmembrane region" description="Helical" evidence="8">
    <location>
        <begin position="52"/>
        <end position="71"/>
    </location>
</feature>
<dbReference type="GO" id="GO:0022857">
    <property type="term" value="F:transmembrane transporter activity"/>
    <property type="evidence" value="ECO:0007669"/>
    <property type="project" value="InterPro"/>
</dbReference>
<accession>A0A378JCL3</accession>
<feature type="transmembrane region" description="Helical" evidence="8">
    <location>
        <begin position="294"/>
        <end position="314"/>
    </location>
</feature>
<dbReference type="PANTHER" id="PTHR30472">
    <property type="entry name" value="FERRIC ENTEROBACTIN TRANSPORT SYSTEM PERMEASE PROTEIN"/>
    <property type="match status" value="1"/>
</dbReference>
<evidence type="ECO:0000313" key="10">
    <source>
        <dbReference type="EMBL" id="STX45624.1"/>
    </source>
</evidence>